<comment type="caution">
    <text evidence="1">The sequence shown here is derived from an EMBL/GenBank/DDBJ whole genome shotgun (WGS) entry which is preliminary data.</text>
</comment>
<proteinExistence type="predicted"/>
<keyword evidence="2" id="KW-1185">Reference proteome</keyword>
<evidence type="ECO:0000313" key="2">
    <source>
        <dbReference type="Proteomes" id="UP000325081"/>
    </source>
</evidence>
<evidence type="ECO:0000313" key="1">
    <source>
        <dbReference type="EMBL" id="GER52667.1"/>
    </source>
</evidence>
<dbReference type="GO" id="GO:0000398">
    <property type="term" value="P:mRNA splicing, via spliceosome"/>
    <property type="evidence" value="ECO:0007669"/>
    <property type="project" value="InterPro"/>
</dbReference>
<dbReference type="Proteomes" id="UP000325081">
    <property type="component" value="Unassembled WGS sequence"/>
</dbReference>
<reference evidence="2" key="1">
    <citation type="journal article" date="2019" name="Curr. Biol.">
        <title>Genome Sequence of Striga asiatica Provides Insight into the Evolution of Plant Parasitism.</title>
        <authorList>
            <person name="Yoshida S."/>
            <person name="Kim S."/>
            <person name="Wafula E.K."/>
            <person name="Tanskanen J."/>
            <person name="Kim Y.M."/>
            <person name="Honaas L."/>
            <person name="Yang Z."/>
            <person name="Spallek T."/>
            <person name="Conn C.E."/>
            <person name="Ichihashi Y."/>
            <person name="Cheong K."/>
            <person name="Cui S."/>
            <person name="Der J.P."/>
            <person name="Gundlach H."/>
            <person name="Jiao Y."/>
            <person name="Hori C."/>
            <person name="Ishida J.K."/>
            <person name="Kasahara H."/>
            <person name="Kiba T."/>
            <person name="Kim M.S."/>
            <person name="Koo N."/>
            <person name="Laohavisit A."/>
            <person name="Lee Y.H."/>
            <person name="Lumba S."/>
            <person name="McCourt P."/>
            <person name="Mortimer J.C."/>
            <person name="Mutuku J.M."/>
            <person name="Nomura T."/>
            <person name="Sasaki-Sekimoto Y."/>
            <person name="Seto Y."/>
            <person name="Wang Y."/>
            <person name="Wakatake T."/>
            <person name="Sakakibara H."/>
            <person name="Demura T."/>
            <person name="Yamaguchi S."/>
            <person name="Yoneyama K."/>
            <person name="Manabe R.I."/>
            <person name="Nelson D.C."/>
            <person name="Schulman A.H."/>
            <person name="Timko M.P."/>
            <person name="dePamphilis C.W."/>
            <person name="Choi D."/>
            <person name="Shirasu K."/>
        </authorList>
    </citation>
    <scope>NUCLEOTIDE SEQUENCE [LARGE SCALE GENOMIC DNA]</scope>
    <source>
        <strain evidence="2">cv. UVA1</strain>
    </source>
</reference>
<dbReference type="AlphaFoldDB" id="A0A5A7R7J7"/>
<gene>
    <name evidence="1" type="ORF">STAS_30134</name>
</gene>
<organism evidence="1 2">
    <name type="scientific">Striga asiatica</name>
    <name type="common">Asiatic witchweed</name>
    <name type="synonym">Buchnera asiatica</name>
    <dbReference type="NCBI Taxonomy" id="4170"/>
    <lineage>
        <taxon>Eukaryota</taxon>
        <taxon>Viridiplantae</taxon>
        <taxon>Streptophyta</taxon>
        <taxon>Embryophyta</taxon>
        <taxon>Tracheophyta</taxon>
        <taxon>Spermatophyta</taxon>
        <taxon>Magnoliopsida</taxon>
        <taxon>eudicotyledons</taxon>
        <taxon>Gunneridae</taxon>
        <taxon>Pentapetalae</taxon>
        <taxon>asterids</taxon>
        <taxon>lamiids</taxon>
        <taxon>Lamiales</taxon>
        <taxon>Orobanchaceae</taxon>
        <taxon>Buchnereae</taxon>
        <taxon>Striga</taxon>
    </lineage>
</organism>
<protein>
    <submittedName>
        <fullName evidence="1">Coiled-coil domain-containing protein 130</fullName>
    </submittedName>
</protein>
<dbReference type="EMBL" id="BKCP01010403">
    <property type="protein sequence ID" value="GER52667.1"/>
    <property type="molecule type" value="Genomic_DNA"/>
</dbReference>
<dbReference type="OrthoDB" id="1741999at2759"/>
<sequence length="107" mass="12261">MGERKVLNKYYPSDFDPAKIPRRKQMKVRMMLPMSIRSGLNNPNKWVVGCRWLDIISKIQNLEKENVVFTSSALAAIFKPKTLTLSDLVAAAWTSTTTITRPDRHNL</sequence>
<name>A0A5A7R7J7_STRAF</name>
<dbReference type="Pfam" id="PF04502">
    <property type="entry name" value="Saf4_Yju2"/>
    <property type="match status" value="1"/>
</dbReference>
<dbReference type="InterPro" id="IPR007590">
    <property type="entry name" value="Saf4/Yju2"/>
</dbReference>
<accession>A0A5A7R7J7</accession>